<dbReference type="InterPro" id="IPR002575">
    <property type="entry name" value="Aminoglycoside_PTrfase"/>
</dbReference>
<evidence type="ECO:0000313" key="2">
    <source>
        <dbReference type="EMBL" id="MDN4572086.1"/>
    </source>
</evidence>
<name>A0AAW7MH58_9BURK</name>
<feature type="domain" description="Aminoglycoside phosphotransferase" evidence="1">
    <location>
        <begin position="36"/>
        <end position="267"/>
    </location>
</feature>
<dbReference type="Gene3D" id="3.90.1200.10">
    <property type="match status" value="1"/>
</dbReference>
<protein>
    <submittedName>
        <fullName evidence="2">Phosphotransferase family protein</fullName>
    </submittedName>
</protein>
<dbReference type="InterPro" id="IPR041726">
    <property type="entry name" value="ACAD10_11_N"/>
</dbReference>
<dbReference type="SUPFAM" id="SSF56112">
    <property type="entry name" value="Protein kinase-like (PK-like)"/>
    <property type="match status" value="1"/>
</dbReference>
<dbReference type="AlphaFoldDB" id="A0AAW7MH58"/>
<dbReference type="CDD" id="cd05154">
    <property type="entry name" value="ACAD10_11_N-like"/>
    <property type="match status" value="1"/>
</dbReference>
<reference evidence="2" key="1">
    <citation type="submission" date="2018-04" db="EMBL/GenBank/DDBJ databases">
        <authorList>
            <person name="Jy Z."/>
        </authorList>
    </citation>
    <scope>NUCLEOTIDE SEQUENCE</scope>
    <source>
        <strain evidence="3">AS13</strain>
        <strain evidence="2">LA18</strain>
    </source>
</reference>
<comment type="caution">
    <text evidence="2">The sequence shown here is derived from an EMBL/GenBank/DDBJ whole genome shotgun (WGS) entry which is preliminary data.</text>
</comment>
<dbReference type="Pfam" id="PF01636">
    <property type="entry name" value="APH"/>
    <property type="match status" value="1"/>
</dbReference>
<dbReference type="EMBL" id="QAID01000024">
    <property type="protein sequence ID" value="MDN4576742.1"/>
    <property type="molecule type" value="Genomic_DNA"/>
</dbReference>
<accession>A0AAW7MH58</accession>
<dbReference type="Proteomes" id="UP001172791">
    <property type="component" value="Unassembled WGS sequence"/>
</dbReference>
<sequence length="351" mass="38985">MTMPLSDFDGLLAWEPLQAWIAQQALPGCGPVTECVRLTGGSQNNLFLLSRTDGRFVLRRPPRHLRANSNETMVREARVLAALRDSDVPHPRLYAVCDDPDVIGATFYVMAPLDGFTPMGALPGNYATSDEWRHAMGFSMVDAAAALGRIDADQVGLTDFGKADGWLERQVSRWRTQLESYRDTPGYPGTSLPDIDTVGDWLERHRPKTCRVGVIHGDFQFANVMFSHERPELIGLVDWELSTLGDPLLDLGWLLSSWTEPGDPQVGGRTPAVTPWAGFPTRDALVRRYGELSGRSMTDMPWYAVLACFKLACLLEGSYSRACAGKASMEMGLFLHNYATWLMARARQLCE</sequence>
<evidence type="ECO:0000313" key="3">
    <source>
        <dbReference type="EMBL" id="MDN4576742.1"/>
    </source>
</evidence>
<dbReference type="Gene3D" id="3.30.200.20">
    <property type="entry name" value="Phosphorylase Kinase, domain 1"/>
    <property type="match status" value="1"/>
</dbReference>
<dbReference type="InterPro" id="IPR052898">
    <property type="entry name" value="ACAD10-like"/>
</dbReference>
<evidence type="ECO:0000259" key="1">
    <source>
        <dbReference type="Pfam" id="PF01636"/>
    </source>
</evidence>
<dbReference type="EMBL" id="QAIC01000025">
    <property type="protein sequence ID" value="MDN4572086.1"/>
    <property type="molecule type" value="Genomic_DNA"/>
</dbReference>
<evidence type="ECO:0000313" key="5">
    <source>
        <dbReference type="Proteomes" id="UP001172791"/>
    </source>
</evidence>
<dbReference type="Proteomes" id="UP001172788">
    <property type="component" value="Unassembled WGS sequence"/>
</dbReference>
<proteinExistence type="predicted"/>
<dbReference type="PANTHER" id="PTHR47829">
    <property type="entry name" value="HYDROLASE, PUTATIVE (AFU_ORTHOLOGUE AFUA_1G12880)-RELATED"/>
    <property type="match status" value="1"/>
</dbReference>
<dbReference type="InterPro" id="IPR011009">
    <property type="entry name" value="Kinase-like_dom_sf"/>
</dbReference>
<organism evidence="2 5">
    <name type="scientific">Pandoraea cepalis</name>
    <dbReference type="NCBI Taxonomy" id="2508294"/>
    <lineage>
        <taxon>Bacteria</taxon>
        <taxon>Pseudomonadati</taxon>
        <taxon>Pseudomonadota</taxon>
        <taxon>Betaproteobacteria</taxon>
        <taxon>Burkholderiales</taxon>
        <taxon>Burkholderiaceae</taxon>
        <taxon>Pandoraea</taxon>
    </lineage>
</organism>
<dbReference type="PANTHER" id="PTHR47829:SF1">
    <property type="entry name" value="HAD FAMILY PHOSPHATASE"/>
    <property type="match status" value="1"/>
</dbReference>
<keyword evidence="4" id="KW-1185">Reference proteome</keyword>
<evidence type="ECO:0000313" key="4">
    <source>
        <dbReference type="Proteomes" id="UP001172788"/>
    </source>
</evidence>
<gene>
    <name evidence="2" type="ORF">DBA34_02210</name>
    <name evidence="3" type="ORF">DBB29_01175</name>
</gene>